<comment type="catalytic activity">
    <reaction evidence="1">
        <text>adenosylcob(III)inamide + ATP = adenosylcob(III)inamide phosphate + ADP + H(+)</text>
        <dbReference type="Rhea" id="RHEA:15769"/>
        <dbReference type="ChEBI" id="CHEBI:2480"/>
        <dbReference type="ChEBI" id="CHEBI:15378"/>
        <dbReference type="ChEBI" id="CHEBI:30616"/>
        <dbReference type="ChEBI" id="CHEBI:58502"/>
        <dbReference type="ChEBI" id="CHEBI:456216"/>
        <dbReference type="EC" id="2.7.1.156"/>
    </reaction>
</comment>
<evidence type="ECO:0000313" key="18">
    <source>
        <dbReference type="EMBL" id="RZD18948.1"/>
    </source>
</evidence>
<evidence type="ECO:0000256" key="14">
    <source>
        <dbReference type="ARBA" id="ARBA00022840"/>
    </source>
</evidence>
<evidence type="ECO:0000256" key="6">
    <source>
        <dbReference type="ARBA" id="ARBA00005159"/>
    </source>
</evidence>
<name>A0A519BNU9_9DELT</name>
<gene>
    <name evidence="18" type="ORF">EVG15_03820</name>
</gene>
<keyword evidence="10" id="KW-0169">Cobalamin biosynthesis</keyword>
<dbReference type="GO" id="GO:0009236">
    <property type="term" value="P:cobalamin biosynthetic process"/>
    <property type="evidence" value="ECO:0007669"/>
    <property type="project" value="UniProtKB-UniPathway"/>
</dbReference>
<evidence type="ECO:0000256" key="11">
    <source>
        <dbReference type="ARBA" id="ARBA00022679"/>
    </source>
</evidence>
<evidence type="ECO:0000256" key="13">
    <source>
        <dbReference type="ARBA" id="ARBA00022777"/>
    </source>
</evidence>
<evidence type="ECO:0000256" key="12">
    <source>
        <dbReference type="ARBA" id="ARBA00022741"/>
    </source>
</evidence>
<dbReference type="AlphaFoldDB" id="A0A519BNU9"/>
<dbReference type="Proteomes" id="UP000319296">
    <property type="component" value="Unassembled WGS sequence"/>
</dbReference>
<dbReference type="GO" id="GO:0008820">
    <property type="term" value="F:cobinamide phosphate guanylyltransferase activity"/>
    <property type="evidence" value="ECO:0007669"/>
    <property type="project" value="UniProtKB-EC"/>
</dbReference>
<comment type="catalytic activity">
    <reaction evidence="2">
        <text>adenosylcob(III)inamide phosphate + GTP + H(+) = adenosylcob(III)inamide-GDP + diphosphate</text>
        <dbReference type="Rhea" id="RHEA:22712"/>
        <dbReference type="ChEBI" id="CHEBI:15378"/>
        <dbReference type="ChEBI" id="CHEBI:33019"/>
        <dbReference type="ChEBI" id="CHEBI:37565"/>
        <dbReference type="ChEBI" id="CHEBI:58502"/>
        <dbReference type="ChEBI" id="CHEBI:60487"/>
        <dbReference type="EC" id="2.7.7.62"/>
    </reaction>
</comment>
<evidence type="ECO:0000256" key="17">
    <source>
        <dbReference type="ARBA" id="ARBA00030571"/>
    </source>
</evidence>
<evidence type="ECO:0000256" key="9">
    <source>
        <dbReference type="ARBA" id="ARBA00012523"/>
    </source>
</evidence>
<dbReference type="InterPro" id="IPR003203">
    <property type="entry name" value="CobU/CobP"/>
</dbReference>
<dbReference type="InterPro" id="IPR027417">
    <property type="entry name" value="P-loop_NTPase"/>
</dbReference>
<keyword evidence="15" id="KW-0342">GTP-binding</keyword>
<evidence type="ECO:0000256" key="1">
    <source>
        <dbReference type="ARBA" id="ARBA00000312"/>
    </source>
</evidence>
<comment type="similarity">
    <text evidence="7">Belongs to the CobU/CobP family.</text>
</comment>
<organism evidence="18 19">
    <name type="scientific">Candidatus Acididesulfobacter diazotrophicus</name>
    <dbReference type="NCBI Taxonomy" id="2597226"/>
    <lineage>
        <taxon>Bacteria</taxon>
        <taxon>Deltaproteobacteria</taxon>
        <taxon>Candidatus Acidulodesulfobacterales</taxon>
        <taxon>Candidatus Acididesulfobacter</taxon>
    </lineage>
</organism>
<dbReference type="Pfam" id="PF02283">
    <property type="entry name" value="CobU"/>
    <property type="match status" value="1"/>
</dbReference>
<dbReference type="GO" id="GO:0005525">
    <property type="term" value="F:GTP binding"/>
    <property type="evidence" value="ECO:0007669"/>
    <property type="project" value="UniProtKB-KW"/>
</dbReference>
<dbReference type="PANTHER" id="PTHR34848">
    <property type="match status" value="1"/>
</dbReference>
<proteinExistence type="inferred from homology"/>
<accession>A0A519BNU9</accession>
<protein>
    <recommendedName>
        <fullName evidence="16">Adenosylcobinamide kinase</fullName>
        <ecNumber evidence="8">2.7.1.156</ecNumber>
        <ecNumber evidence="9">2.7.7.62</ecNumber>
    </recommendedName>
    <alternativeName>
        <fullName evidence="17">Adenosylcobinamide-phosphate guanylyltransferase</fullName>
    </alternativeName>
</protein>
<evidence type="ECO:0000256" key="15">
    <source>
        <dbReference type="ARBA" id="ARBA00023134"/>
    </source>
</evidence>
<keyword evidence="13" id="KW-0418">Kinase</keyword>
<dbReference type="Gene3D" id="3.40.50.300">
    <property type="entry name" value="P-loop containing nucleotide triphosphate hydrolases"/>
    <property type="match status" value="1"/>
</dbReference>
<dbReference type="EC" id="2.7.1.156" evidence="8"/>
<dbReference type="GO" id="GO:0043752">
    <property type="term" value="F:adenosylcobinamide kinase activity"/>
    <property type="evidence" value="ECO:0007669"/>
    <property type="project" value="UniProtKB-EC"/>
</dbReference>
<evidence type="ECO:0000256" key="10">
    <source>
        <dbReference type="ARBA" id="ARBA00022573"/>
    </source>
</evidence>
<dbReference type="EMBL" id="SGBB01000004">
    <property type="protein sequence ID" value="RZD18948.1"/>
    <property type="molecule type" value="Genomic_DNA"/>
</dbReference>
<keyword evidence="11" id="KW-0808">Transferase</keyword>
<evidence type="ECO:0000256" key="16">
    <source>
        <dbReference type="ARBA" id="ARBA00029570"/>
    </source>
</evidence>
<sequence length="242" mass="27482">MAEFKNIKHNNKKNKNKSKNTIVQPVKILFTGGISSGKSKYAEDQALSILNNNLNLNQINLNRISLNEINIKVCNYQNIEYIKSVKNLNILHFVATANSLLSDNEMKIKIAEHKAKRPNLFIIHEDFDDLKFEIDKIYNSISVLPSNNIIILIDSMTAWLSGIFTDLAKYDIALSALNTLFDFIGKLDCSFIFVSDNLSFNLVPQDEYVRKFINLNGLMEQKISSISDFVYLAVAGNILKIK</sequence>
<evidence type="ECO:0000313" key="19">
    <source>
        <dbReference type="Proteomes" id="UP000319296"/>
    </source>
</evidence>
<dbReference type="EC" id="2.7.7.62" evidence="9"/>
<comment type="function">
    <text evidence="4">Catalyzes ATP-dependent phosphorylation of adenosylcobinamide and addition of GMP to adenosylcobinamide phosphate.</text>
</comment>
<keyword evidence="12" id="KW-0547">Nucleotide-binding</keyword>
<comment type="pathway">
    <text evidence="6">Cofactor biosynthesis; adenosylcobalamin biosynthesis; adenosylcobalamin from cob(II)yrinate a,c-diamide: step 5/7.</text>
</comment>
<dbReference type="PANTHER" id="PTHR34848:SF1">
    <property type="entry name" value="BIFUNCTIONAL ADENOSYLCOBALAMIN BIOSYNTHESIS PROTEIN COBU"/>
    <property type="match status" value="1"/>
</dbReference>
<keyword evidence="14" id="KW-0067">ATP-binding</keyword>
<evidence type="ECO:0000256" key="4">
    <source>
        <dbReference type="ARBA" id="ARBA00003889"/>
    </source>
</evidence>
<evidence type="ECO:0000256" key="5">
    <source>
        <dbReference type="ARBA" id="ARBA00004692"/>
    </source>
</evidence>
<comment type="pathway">
    <text evidence="5">Cofactor biosynthesis; adenosylcobalamin biosynthesis; adenosylcobalamin from cob(II)yrinate a,c-diamide: step 6/7.</text>
</comment>
<dbReference type="UniPathway" id="UPA00148">
    <property type="reaction ID" value="UER00236"/>
</dbReference>
<evidence type="ECO:0000256" key="8">
    <source>
        <dbReference type="ARBA" id="ARBA00012016"/>
    </source>
</evidence>
<comment type="catalytic activity">
    <reaction evidence="3">
        <text>adenosylcob(III)inamide + GTP = adenosylcob(III)inamide phosphate + GDP + H(+)</text>
        <dbReference type="Rhea" id="RHEA:15765"/>
        <dbReference type="ChEBI" id="CHEBI:2480"/>
        <dbReference type="ChEBI" id="CHEBI:15378"/>
        <dbReference type="ChEBI" id="CHEBI:37565"/>
        <dbReference type="ChEBI" id="CHEBI:58189"/>
        <dbReference type="ChEBI" id="CHEBI:58502"/>
        <dbReference type="EC" id="2.7.1.156"/>
    </reaction>
</comment>
<evidence type="ECO:0000256" key="7">
    <source>
        <dbReference type="ARBA" id="ARBA00007490"/>
    </source>
</evidence>
<dbReference type="GO" id="GO:0005524">
    <property type="term" value="F:ATP binding"/>
    <property type="evidence" value="ECO:0007669"/>
    <property type="project" value="UniProtKB-KW"/>
</dbReference>
<comment type="caution">
    <text evidence="18">The sequence shown here is derived from an EMBL/GenBank/DDBJ whole genome shotgun (WGS) entry which is preliminary data.</text>
</comment>
<evidence type="ECO:0000256" key="2">
    <source>
        <dbReference type="ARBA" id="ARBA00000711"/>
    </source>
</evidence>
<dbReference type="SUPFAM" id="SSF52540">
    <property type="entry name" value="P-loop containing nucleoside triphosphate hydrolases"/>
    <property type="match status" value="1"/>
</dbReference>
<reference evidence="18 19" key="1">
    <citation type="journal article" date="2019" name="ISME J.">
        <title>Insights into ecological role of a new deltaproteobacterial order Candidatus Acidulodesulfobacterales by metagenomics and metatranscriptomics.</title>
        <authorList>
            <person name="Tan S."/>
            <person name="Liu J."/>
            <person name="Fang Y."/>
            <person name="Hedlund B.P."/>
            <person name="Lian Z.H."/>
            <person name="Huang L.Y."/>
            <person name="Li J.T."/>
            <person name="Huang L.N."/>
            <person name="Li W.J."/>
            <person name="Jiang H.C."/>
            <person name="Dong H.L."/>
            <person name="Shu W.S."/>
        </authorList>
    </citation>
    <scope>NUCLEOTIDE SEQUENCE [LARGE SCALE GENOMIC DNA]</scope>
    <source>
        <strain evidence="18">AP1</strain>
    </source>
</reference>
<evidence type="ECO:0000256" key="3">
    <source>
        <dbReference type="ARBA" id="ARBA00001522"/>
    </source>
</evidence>